<dbReference type="AlphaFoldDB" id="A0A7S2WQ95"/>
<evidence type="ECO:0000313" key="1">
    <source>
        <dbReference type="EMBL" id="CAD9701173.1"/>
    </source>
</evidence>
<gene>
    <name evidence="1" type="ORF">EANT1437_LOCUS15425</name>
</gene>
<sequence length="112" mass="12351">MSHPNSRLGYQVMFSLKMSHSTVCSAISSSANSRHPTYSKTFGCNHSIILSVIFPAISPFTVGTSSDSWKSHCTAVSVEHIHISKDAIPYKLDLVQPQINNITAFYLLHTNI</sequence>
<protein>
    <submittedName>
        <fullName evidence="1">Uncharacterized protein</fullName>
    </submittedName>
</protein>
<name>A0A7S2WQ95_9STRA</name>
<accession>A0A7S2WQ95</accession>
<reference evidence="1" key="1">
    <citation type="submission" date="2021-01" db="EMBL/GenBank/DDBJ databases">
        <authorList>
            <person name="Corre E."/>
            <person name="Pelletier E."/>
            <person name="Niang G."/>
            <person name="Scheremetjew M."/>
            <person name="Finn R."/>
            <person name="Kale V."/>
            <person name="Holt S."/>
            <person name="Cochrane G."/>
            <person name="Meng A."/>
            <person name="Brown T."/>
            <person name="Cohen L."/>
        </authorList>
    </citation>
    <scope>NUCLEOTIDE SEQUENCE</scope>
    <source>
        <strain evidence="1">CCMP1452</strain>
    </source>
</reference>
<proteinExistence type="predicted"/>
<organism evidence="1">
    <name type="scientific">Eucampia antarctica</name>
    <dbReference type="NCBI Taxonomy" id="49252"/>
    <lineage>
        <taxon>Eukaryota</taxon>
        <taxon>Sar</taxon>
        <taxon>Stramenopiles</taxon>
        <taxon>Ochrophyta</taxon>
        <taxon>Bacillariophyta</taxon>
        <taxon>Mediophyceae</taxon>
        <taxon>Biddulphiophycidae</taxon>
        <taxon>Hemiaulales</taxon>
        <taxon>Hemiaulaceae</taxon>
        <taxon>Eucampia</taxon>
    </lineage>
</organism>
<dbReference type="EMBL" id="HBHI01030044">
    <property type="protein sequence ID" value="CAD9701173.1"/>
    <property type="molecule type" value="Transcribed_RNA"/>
</dbReference>